<evidence type="ECO:0000313" key="9">
    <source>
        <dbReference type="EMBL" id="BCK01158.1"/>
    </source>
</evidence>
<dbReference type="PANTHER" id="PTHR45453">
    <property type="entry name" value="PHOSPHATE REGULON SENSOR PROTEIN PHOR"/>
    <property type="match status" value="1"/>
</dbReference>
<evidence type="ECO:0000256" key="1">
    <source>
        <dbReference type="ARBA" id="ARBA00000085"/>
    </source>
</evidence>
<dbReference type="SUPFAM" id="SSF55874">
    <property type="entry name" value="ATPase domain of HSP90 chaperone/DNA topoisomerase II/histidine kinase"/>
    <property type="match status" value="1"/>
</dbReference>
<dbReference type="EMBL" id="AP023368">
    <property type="protein sequence ID" value="BCK01158.1"/>
    <property type="molecule type" value="Genomic_DNA"/>
</dbReference>
<comment type="subcellular location">
    <subcellularLocation>
        <location evidence="2">Membrane</location>
    </subcellularLocation>
</comment>
<dbReference type="InterPro" id="IPR005467">
    <property type="entry name" value="His_kinase_dom"/>
</dbReference>
<evidence type="ECO:0000256" key="6">
    <source>
        <dbReference type="ARBA" id="ARBA00022777"/>
    </source>
</evidence>
<evidence type="ECO:0000256" key="7">
    <source>
        <dbReference type="ARBA" id="ARBA00023012"/>
    </source>
</evidence>
<dbReference type="SMART" id="SM00387">
    <property type="entry name" value="HATPase_c"/>
    <property type="match status" value="1"/>
</dbReference>
<dbReference type="EC" id="2.7.13.3" evidence="3"/>
<dbReference type="Gene3D" id="3.30.565.10">
    <property type="entry name" value="Histidine kinase-like ATPase, C-terminal domain"/>
    <property type="match status" value="1"/>
</dbReference>
<comment type="catalytic activity">
    <reaction evidence="1">
        <text>ATP + protein L-histidine = ADP + protein N-phospho-L-histidine.</text>
        <dbReference type="EC" id="2.7.13.3"/>
    </reaction>
</comment>
<reference evidence="9 10" key="1">
    <citation type="submission" date="2020-08" db="EMBL/GenBank/DDBJ databases">
        <title>Draft genome sequencing of an Anaerocolumna strain isolated from anoxic soil subjected to BSD treatment.</title>
        <authorList>
            <person name="Uek A."/>
            <person name="Tonouchi A."/>
        </authorList>
    </citation>
    <scope>NUCLEOTIDE SEQUENCE [LARGE SCALE GENOMIC DNA]</scope>
    <source>
        <strain evidence="9 10">CTTW</strain>
    </source>
</reference>
<dbReference type="PRINTS" id="PR00344">
    <property type="entry name" value="BCTRLSENSOR"/>
</dbReference>
<keyword evidence="10" id="KW-1185">Reference proteome</keyword>
<dbReference type="SUPFAM" id="SSF47384">
    <property type="entry name" value="Homodimeric domain of signal transducing histidine kinase"/>
    <property type="match status" value="1"/>
</dbReference>
<dbReference type="Gene3D" id="1.10.287.130">
    <property type="match status" value="1"/>
</dbReference>
<keyword evidence="7" id="KW-0902">Two-component regulatory system</keyword>
<dbReference type="InterPro" id="IPR036890">
    <property type="entry name" value="HATPase_C_sf"/>
</dbReference>
<dbReference type="GO" id="GO:0005886">
    <property type="term" value="C:plasma membrane"/>
    <property type="evidence" value="ECO:0007669"/>
    <property type="project" value="TreeGrafter"/>
</dbReference>
<keyword evidence="5" id="KW-0808">Transferase</keyword>
<accession>A0A7M3S990</accession>
<dbReference type="InterPro" id="IPR004358">
    <property type="entry name" value="Sig_transdc_His_kin-like_C"/>
</dbReference>
<evidence type="ECO:0000256" key="2">
    <source>
        <dbReference type="ARBA" id="ARBA00004370"/>
    </source>
</evidence>
<dbReference type="AlphaFoldDB" id="A0A7M3S990"/>
<organism evidence="9 10">
    <name type="scientific">Anaerocolumna chitinilytica</name>
    <dbReference type="NCBI Taxonomy" id="1727145"/>
    <lineage>
        <taxon>Bacteria</taxon>
        <taxon>Bacillati</taxon>
        <taxon>Bacillota</taxon>
        <taxon>Clostridia</taxon>
        <taxon>Lachnospirales</taxon>
        <taxon>Lachnospiraceae</taxon>
        <taxon>Anaerocolumna</taxon>
    </lineage>
</organism>
<dbReference type="InterPro" id="IPR050351">
    <property type="entry name" value="BphY/WalK/GraS-like"/>
</dbReference>
<name>A0A7M3S990_9FIRM</name>
<dbReference type="KEGG" id="acht:bsdcttw_41980"/>
<evidence type="ECO:0000256" key="5">
    <source>
        <dbReference type="ARBA" id="ARBA00022679"/>
    </source>
</evidence>
<evidence type="ECO:0000256" key="4">
    <source>
        <dbReference type="ARBA" id="ARBA00022553"/>
    </source>
</evidence>
<dbReference type="PANTHER" id="PTHR45453:SF1">
    <property type="entry name" value="PHOSPHATE REGULON SENSOR PROTEIN PHOR"/>
    <property type="match status" value="1"/>
</dbReference>
<evidence type="ECO:0000259" key="8">
    <source>
        <dbReference type="PROSITE" id="PS50109"/>
    </source>
</evidence>
<dbReference type="Proteomes" id="UP000515703">
    <property type="component" value="Chromosome"/>
</dbReference>
<keyword evidence="6 9" id="KW-0418">Kinase</keyword>
<dbReference type="InterPro" id="IPR036097">
    <property type="entry name" value="HisK_dim/P_sf"/>
</dbReference>
<dbReference type="GO" id="GO:0000155">
    <property type="term" value="F:phosphorelay sensor kinase activity"/>
    <property type="evidence" value="ECO:0007669"/>
    <property type="project" value="InterPro"/>
</dbReference>
<dbReference type="CDD" id="cd00082">
    <property type="entry name" value="HisKA"/>
    <property type="match status" value="1"/>
</dbReference>
<reference evidence="9 10" key="2">
    <citation type="submission" date="2020-08" db="EMBL/GenBank/DDBJ databases">
        <authorList>
            <person name="Ueki A."/>
            <person name="Tonouchi A."/>
        </authorList>
    </citation>
    <scope>NUCLEOTIDE SEQUENCE [LARGE SCALE GENOMIC DNA]</scope>
    <source>
        <strain evidence="9 10">CTTW</strain>
    </source>
</reference>
<protein>
    <recommendedName>
        <fullName evidence="3">histidine kinase</fullName>
        <ecNumber evidence="3">2.7.13.3</ecNumber>
    </recommendedName>
</protein>
<dbReference type="GO" id="GO:0016036">
    <property type="term" value="P:cellular response to phosphate starvation"/>
    <property type="evidence" value="ECO:0007669"/>
    <property type="project" value="TreeGrafter"/>
</dbReference>
<feature type="domain" description="Histidine kinase" evidence="8">
    <location>
        <begin position="63"/>
        <end position="269"/>
    </location>
</feature>
<keyword evidence="4" id="KW-0597">Phosphoprotein</keyword>
<dbReference type="Pfam" id="PF02518">
    <property type="entry name" value="HATPase_c"/>
    <property type="match status" value="1"/>
</dbReference>
<evidence type="ECO:0000313" key="10">
    <source>
        <dbReference type="Proteomes" id="UP000515703"/>
    </source>
</evidence>
<proteinExistence type="predicted"/>
<dbReference type="InterPro" id="IPR003661">
    <property type="entry name" value="HisK_dim/P_dom"/>
</dbReference>
<dbReference type="GO" id="GO:0004721">
    <property type="term" value="F:phosphoprotein phosphatase activity"/>
    <property type="evidence" value="ECO:0007669"/>
    <property type="project" value="TreeGrafter"/>
</dbReference>
<dbReference type="SMART" id="SM00388">
    <property type="entry name" value="HisKA"/>
    <property type="match status" value="1"/>
</dbReference>
<evidence type="ECO:0000256" key="3">
    <source>
        <dbReference type="ARBA" id="ARBA00012438"/>
    </source>
</evidence>
<dbReference type="PROSITE" id="PS50109">
    <property type="entry name" value="HIS_KIN"/>
    <property type="match status" value="1"/>
</dbReference>
<dbReference type="Pfam" id="PF00512">
    <property type="entry name" value="HisKA"/>
    <property type="match status" value="1"/>
</dbReference>
<sequence length="273" mass="30797">MDEICGEFIEHLSNKSNTLISISTGDKQIRHFAAELNKQLRLLRKQRQQYLSGDRELNEAVTNISHDLRTPLTAICGYMELLEGEEKSDSVERYLNIISNRVETLKQLTEELFRYSVIITSENDTVKEKVILGEALEESIAGFYAVLKEHGIEPNIQLPQNKVVRYLNPSALSRVLSNLLNNAIKYSDGDLDITLTKAGEIVFTNTASRLNEVQVGKLFDRFYTVEAARESTGLGLAITRTLIEQMNGTISAEYNNKKLSICILLSDSNNETY</sequence>
<dbReference type="InterPro" id="IPR003594">
    <property type="entry name" value="HATPase_dom"/>
</dbReference>
<gene>
    <name evidence="9" type="ORF">bsdcttw_41980</name>
</gene>